<gene>
    <name evidence="2" type="ORF">OSTQU699_LOCUS8503</name>
</gene>
<sequence>MSIRENKSELDSLRGSIEVAAPVPQPRDSEATRKLEADVRRLTQQLREVEQASKKELAKMVDSFNAAQRGNEAAESQAEKARARAGRMEAETRRLQHHIVELERACRLKEEEAAGLQQQVRESSREHSDAEGRYIQASKRSMHLESDMSSLRHLLAAAEEKIREKEREVVVWEDRAQQWGRQLRDAEERARKADSMVGKAESEAAQAKQRLLEMEQDIR</sequence>
<protein>
    <submittedName>
        <fullName evidence="2">Uncharacterized protein</fullName>
    </submittedName>
</protein>
<dbReference type="AlphaFoldDB" id="A0A8S1JAD2"/>
<accession>A0A8S1JAD2</accession>
<feature type="region of interest" description="Disordered" evidence="1">
    <location>
        <begin position="1"/>
        <end position="32"/>
    </location>
</feature>
<dbReference type="EMBL" id="CAJHUC010002081">
    <property type="protein sequence ID" value="CAD7703146.1"/>
    <property type="molecule type" value="Genomic_DNA"/>
</dbReference>
<reference evidence="2" key="1">
    <citation type="submission" date="2020-12" db="EMBL/GenBank/DDBJ databases">
        <authorList>
            <person name="Iha C."/>
        </authorList>
    </citation>
    <scope>NUCLEOTIDE SEQUENCE</scope>
</reference>
<feature type="region of interest" description="Disordered" evidence="1">
    <location>
        <begin position="182"/>
        <end position="207"/>
    </location>
</feature>
<evidence type="ECO:0000313" key="2">
    <source>
        <dbReference type="EMBL" id="CAD7703146.1"/>
    </source>
</evidence>
<feature type="compositionally biased region" description="Basic and acidic residues" evidence="1">
    <location>
        <begin position="1"/>
        <end position="12"/>
    </location>
</feature>
<proteinExistence type="predicted"/>
<evidence type="ECO:0000313" key="3">
    <source>
        <dbReference type="Proteomes" id="UP000708148"/>
    </source>
</evidence>
<evidence type="ECO:0000256" key="1">
    <source>
        <dbReference type="SAM" id="MobiDB-lite"/>
    </source>
</evidence>
<dbReference type="Proteomes" id="UP000708148">
    <property type="component" value="Unassembled WGS sequence"/>
</dbReference>
<organism evidence="2 3">
    <name type="scientific">Ostreobium quekettii</name>
    <dbReference type="NCBI Taxonomy" id="121088"/>
    <lineage>
        <taxon>Eukaryota</taxon>
        <taxon>Viridiplantae</taxon>
        <taxon>Chlorophyta</taxon>
        <taxon>core chlorophytes</taxon>
        <taxon>Ulvophyceae</taxon>
        <taxon>TCBD clade</taxon>
        <taxon>Bryopsidales</taxon>
        <taxon>Ostreobineae</taxon>
        <taxon>Ostreobiaceae</taxon>
        <taxon>Ostreobium</taxon>
    </lineage>
</organism>
<feature type="compositionally biased region" description="Basic and acidic residues" evidence="1">
    <location>
        <begin position="182"/>
        <end position="194"/>
    </location>
</feature>
<keyword evidence="3" id="KW-1185">Reference proteome</keyword>
<dbReference type="SUPFAM" id="SSF57997">
    <property type="entry name" value="Tropomyosin"/>
    <property type="match status" value="1"/>
</dbReference>
<name>A0A8S1JAD2_9CHLO</name>
<comment type="caution">
    <text evidence="2">The sequence shown here is derived from an EMBL/GenBank/DDBJ whole genome shotgun (WGS) entry which is preliminary data.</text>
</comment>